<dbReference type="Pfam" id="PF26255">
    <property type="entry name" value="Viral_env_HRPV"/>
    <property type="match status" value="1"/>
</dbReference>
<dbReference type="EMBL" id="LOPU01000030">
    <property type="protein sequence ID" value="KTG08453.1"/>
    <property type="molecule type" value="Genomic_DNA"/>
</dbReference>
<name>A0A0W1R4V2_9EURY</name>
<gene>
    <name evidence="3" type="ORF">AUR64_17370</name>
</gene>
<organism evidence="3 4">
    <name type="scientific">Haloprofundus marisrubri</name>
    <dbReference type="NCBI Taxonomy" id="1514971"/>
    <lineage>
        <taxon>Archaea</taxon>
        <taxon>Methanobacteriati</taxon>
        <taxon>Methanobacteriota</taxon>
        <taxon>Stenosarchaea group</taxon>
        <taxon>Halobacteria</taxon>
        <taxon>Halobacteriales</taxon>
        <taxon>Haloferacaceae</taxon>
        <taxon>Haloprofundus</taxon>
    </lineage>
</organism>
<accession>A0A0W1R4V2</accession>
<sequence length="491" mass="53595">MVLTSAIAPALFAGTAAAEDGDNVLVGDCDRGAIFGIIPWCEVRYEYIDTTGRTAEQVHYDYYVQGEAMEDNWRRQTIEATSHSNQSYGIGLAEAKYTIIKELNNGSSKAEAKRAAHDRVNEFYATQQKGLWSMQAANAKQAESIIHGINNSSGLGHGILVNYPLSCHDCRSEYSFETTNVTLWDGEQINVTHIETAYFDTSGGYVGGEQYHSFTYYDGQFAPASESVGRYKTLEINTPYNDTDTAIMLSGSDFKQSYEVLASNRQSTLNQIGPLADDIYANYDPGEISLAEVKSPAELVRTSITDYDETGDMAYPLLVAAERGYATNAQTNFDIQYTPAGTNTSQSLTGALATERGVFANDTIETGTYNTSDLNGNVWFYESTGTGVERSRLNGTFTVTEMRDVSENETVNSTKLQSSDFATRDADHMQEQVTETYDNRQNISKTVNNNYAVTLPDLGGDSGAVLVIVGLVVIIGGLLVVINLIGALKPL</sequence>
<keyword evidence="1" id="KW-0472">Membrane</keyword>
<keyword evidence="1" id="KW-0812">Transmembrane</keyword>
<feature type="transmembrane region" description="Helical" evidence="1">
    <location>
        <begin position="464"/>
        <end position="488"/>
    </location>
</feature>
<dbReference type="InterPro" id="IPR058677">
    <property type="entry name" value="ORF4_N"/>
</dbReference>
<dbReference type="Proteomes" id="UP000054387">
    <property type="component" value="Unassembled WGS sequence"/>
</dbReference>
<keyword evidence="1" id="KW-1133">Transmembrane helix</keyword>
<evidence type="ECO:0000313" key="4">
    <source>
        <dbReference type="Proteomes" id="UP000054387"/>
    </source>
</evidence>
<feature type="domain" description="Envelope protein N-terminal" evidence="2">
    <location>
        <begin position="46"/>
        <end position="315"/>
    </location>
</feature>
<evidence type="ECO:0000256" key="1">
    <source>
        <dbReference type="SAM" id="Phobius"/>
    </source>
</evidence>
<protein>
    <recommendedName>
        <fullName evidence="2">Envelope protein N-terminal domain-containing protein</fullName>
    </recommendedName>
</protein>
<keyword evidence="4" id="KW-1185">Reference proteome</keyword>
<evidence type="ECO:0000259" key="2">
    <source>
        <dbReference type="Pfam" id="PF26255"/>
    </source>
</evidence>
<proteinExistence type="predicted"/>
<reference evidence="3 4" key="1">
    <citation type="submission" date="2015-12" db="EMBL/GenBank/DDBJ databases">
        <title>Haloprofundus marisrubri gen. nov., sp. nov., an extremely halophilic archaeon isolated from the Discovery deep brine-seawater interface in the Red Sea.</title>
        <authorList>
            <person name="Zhang G."/>
            <person name="Stingl U."/>
            <person name="Rashid M."/>
        </authorList>
    </citation>
    <scope>NUCLEOTIDE SEQUENCE [LARGE SCALE GENOMIC DNA]</scope>
    <source>
        <strain evidence="3 4">SB9</strain>
    </source>
</reference>
<evidence type="ECO:0000313" key="3">
    <source>
        <dbReference type="EMBL" id="KTG08453.1"/>
    </source>
</evidence>
<comment type="caution">
    <text evidence="3">The sequence shown here is derived from an EMBL/GenBank/DDBJ whole genome shotgun (WGS) entry which is preliminary data.</text>
</comment>
<dbReference type="AlphaFoldDB" id="A0A0W1R4V2"/>